<gene>
    <name evidence="5" type="ORF">C0Q70_18117</name>
</gene>
<evidence type="ECO:0000313" key="6">
    <source>
        <dbReference type="Proteomes" id="UP000245119"/>
    </source>
</evidence>
<dbReference type="PANTHER" id="PTHR12483">
    <property type="entry name" value="SOLUTE CARRIER FAMILY 31 COPPER TRANSPORTERS"/>
    <property type="match status" value="1"/>
</dbReference>
<keyword evidence="6" id="KW-1185">Reference proteome</keyword>
<dbReference type="InterPro" id="IPR007274">
    <property type="entry name" value="Cop_transporter"/>
</dbReference>
<evidence type="ECO:0000313" key="5">
    <source>
        <dbReference type="EMBL" id="PVD22308.1"/>
    </source>
</evidence>
<dbReference type="GO" id="GO:0016020">
    <property type="term" value="C:membrane"/>
    <property type="evidence" value="ECO:0007669"/>
    <property type="project" value="UniProtKB-SubCell"/>
</dbReference>
<comment type="subcellular location">
    <subcellularLocation>
        <location evidence="4">Membrane</location>
        <topology evidence="4">Multi-pass membrane protein</topology>
    </subcellularLocation>
</comment>
<dbReference type="PANTHER" id="PTHR12483:SF115">
    <property type="entry name" value="COPPER TRANSPORT PROTEIN"/>
    <property type="match status" value="1"/>
</dbReference>
<keyword evidence="1 4" id="KW-0812">Transmembrane</keyword>
<accession>A0A2T7NMB7</accession>
<dbReference type="EMBL" id="PZQS01000011">
    <property type="protein sequence ID" value="PVD22308.1"/>
    <property type="molecule type" value="Genomic_DNA"/>
</dbReference>
<sequence length="198" mass="22502">MNHDHDHDHGTTLMPMNTTMNHHMHPNTSMNHGDHNMPDDHMGHDMNHMMQMYFHTGVSEYILFEKAYTSTTGGMVGACFVMFALSILYEGLKFTREHLLRRAAARSAVVYTPSVSANSREQMVGTVEPSISAKMLSCSHVVQTLLHMLQVFLSYCLMLVFMTFNVWLCLAIILGAGCGYFLFGWRRAMVVDINEHCH</sequence>
<name>A0A2T7NMB7_POMCA</name>
<keyword evidence="4" id="KW-0406">Ion transport</keyword>
<keyword evidence="4" id="KW-0186">Copper</keyword>
<dbReference type="OrthoDB" id="161814at2759"/>
<keyword evidence="3 4" id="KW-0472">Membrane</keyword>
<evidence type="ECO:0000256" key="1">
    <source>
        <dbReference type="ARBA" id="ARBA00022692"/>
    </source>
</evidence>
<evidence type="ECO:0000256" key="2">
    <source>
        <dbReference type="ARBA" id="ARBA00022989"/>
    </source>
</evidence>
<dbReference type="Proteomes" id="UP000245119">
    <property type="component" value="Linkage Group LG11"/>
</dbReference>
<keyword evidence="4" id="KW-0187">Copper transport</keyword>
<dbReference type="AlphaFoldDB" id="A0A2T7NMB7"/>
<proteinExistence type="inferred from homology"/>
<feature type="transmembrane region" description="Helical" evidence="4">
    <location>
        <begin position="152"/>
        <end position="183"/>
    </location>
</feature>
<evidence type="ECO:0000256" key="4">
    <source>
        <dbReference type="RuleBase" id="RU367022"/>
    </source>
</evidence>
<dbReference type="Pfam" id="PF04145">
    <property type="entry name" value="Ctr"/>
    <property type="match status" value="1"/>
</dbReference>
<reference evidence="5 6" key="1">
    <citation type="submission" date="2018-04" db="EMBL/GenBank/DDBJ databases">
        <title>The genome of golden apple snail Pomacea canaliculata provides insight into stress tolerance and invasive adaptation.</title>
        <authorList>
            <person name="Liu C."/>
            <person name="Liu B."/>
            <person name="Ren Y."/>
            <person name="Zhang Y."/>
            <person name="Wang H."/>
            <person name="Li S."/>
            <person name="Jiang F."/>
            <person name="Yin L."/>
            <person name="Zhang G."/>
            <person name="Qian W."/>
            <person name="Fan W."/>
        </authorList>
    </citation>
    <scope>NUCLEOTIDE SEQUENCE [LARGE SCALE GENOMIC DNA]</scope>
    <source>
        <strain evidence="5">SZHN2017</strain>
        <tissue evidence="5">Muscle</tissue>
    </source>
</reference>
<dbReference type="GO" id="GO:0005375">
    <property type="term" value="F:copper ion transmembrane transporter activity"/>
    <property type="evidence" value="ECO:0007669"/>
    <property type="project" value="UniProtKB-UniRule"/>
</dbReference>
<dbReference type="OMA" id="DITEYCH"/>
<evidence type="ECO:0000256" key="3">
    <source>
        <dbReference type="ARBA" id="ARBA00023136"/>
    </source>
</evidence>
<comment type="similarity">
    <text evidence="4">Belongs to the copper transporter (Ctr) (TC 1.A.56) family. SLC31A subfamily.</text>
</comment>
<keyword evidence="4" id="KW-0813">Transport</keyword>
<feature type="transmembrane region" description="Helical" evidence="4">
    <location>
        <begin position="73"/>
        <end position="92"/>
    </location>
</feature>
<keyword evidence="2 4" id="KW-1133">Transmembrane helix</keyword>
<organism evidence="5 6">
    <name type="scientific">Pomacea canaliculata</name>
    <name type="common">Golden apple snail</name>
    <dbReference type="NCBI Taxonomy" id="400727"/>
    <lineage>
        <taxon>Eukaryota</taxon>
        <taxon>Metazoa</taxon>
        <taxon>Spiralia</taxon>
        <taxon>Lophotrochozoa</taxon>
        <taxon>Mollusca</taxon>
        <taxon>Gastropoda</taxon>
        <taxon>Caenogastropoda</taxon>
        <taxon>Architaenioglossa</taxon>
        <taxon>Ampullarioidea</taxon>
        <taxon>Ampullariidae</taxon>
        <taxon>Pomacea</taxon>
    </lineage>
</organism>
<protein>
    <recommendedName>
        <fullName evidence="4">Copper transport protein</fullName>
    </recommendedName>
</protein>
<comment type="caution">
    <text evidence="5">The sequence shown here is derived from an EMBL/GenBank/DDBJ whole genome shotgun (WGS) entry which is preliminary data.</text>
</comment>